<sequence>MTKDNGTISKQKFMEELRRYQKGSVSRRHFLGVTGLGVATTVLGAAMPGLRPRPAFAAGDIGDRVILATWPNYHDEMNFEAFTEATGAHVQVNVFGSNEEMLAKLQAGGSGWDVFVPTNYTITTYVGEDLITPLDTARLPNYDASAFEQRFSDAGTVDGTLYAVPKNWGTTGFAVNTSKLDGAPVPTTWKEFWDLTMNGYSGRTMVHDYQLTTIGNALKYFGYSFNSVDPNELADAEKLLLEAKPHLFAISSDYQPPMRNGDAWMTMCWTGDGKQLNTDMPEIAYVLGKEGGELWSDYYAIPKGAPHLDAAYALIDFLLNPEVNAKEVLAHGYPSADARTNALLPTDLLEDPILYPAADLLNALEFGAAATLTDPNRAELLARFKSA</sequence>
<dbReference type="InterPro" id="IPR019546">
    <property type="entry name" value="TAT_signal_bac_arc"/>
</dbReference>
<dbReference type="Gene3D" id="3.40.190.10">
    <property type="entry name" value="Periplasmic binding protein-like II"/>
    <property type="match status" value="2"/>
</dbReference>
<dbReference type="InterPro" id="IPR006311">
    <property type="entry name" value="TAT_signal"/>
</dbReference>
<dbReference type="NCBIfam" id="TIGR01409">
    <property type="entry name" value="TAT_signal_seq"/>
    <property type="match status" value="1"/>
</dbReference>
<comment type="caution">
    <text evidence="5">The sequence shown here is derived from an EMBL/GenBank/DDBJ whole genome shotgun (WGS) entry which is preliminary data.</text>
</comment>
<dbReference type="InterPro" id="IPR006059">
    <property type="entry name" value="SBP"/>
</dbReference>
<dbReference type="PANTHER" id="PTHR30222">
    <property type="entry name" value="SPERMIDINE/PUTRESCINE-BINDING PERIPLASMIC PROTEIN"/>
    <property type="match status" value="1"/>
</dbReference>
<protein>
    <submittedName>
        <fullName evidence="5">Extracellular solute-binding protein</fullName>
    </submittedName>
</protein>
<accession>A0A6B0TRI6</accession>
<keyword evidence="4" id="KW-0574">Periplasm</keyword>
<keyword evidence="6" id="KW-1185">Reference proteome</keyword>
<dbReference type="PROSITE" id="PS51318">
    <property type="entry name" value="TAT"/>
    <property type="match status" value="1"/>
</dbReference>
<evidence type="ECO:0000313" key="6">
    <source>
        <dbReference type="Proteomes" id="UP000436016"/>
    </source>
</evidence>
<dbReference type="RefSeq" id="WP_160851758.1">
    <property type="nucleotide sequence ID" value="NZ_WUWG01000001.1"/>
</dbReference>
<proteinExistence type="predicted"/>
<dbReference type="SUPFAM" id="SSF53850">
    <property type="entry name" value="Periplasmic binding protein-like II"/>
    <property type="match status" value="1"/>
</dbReference>
<dbReference type="PANTHER" id="PTHR30222:SF17">
    <property type="entry name" value="SPERMIDINE_PUTRESCINE-BINDING PERIPLASMIC PROTEIN"/>
    <property type="match status" value="1"/>
</dbReference>
<dbReference type="EMBL" id="WUWG01000001">
    <property type="protein sequence ID" value="MXU64415.1"/>
    <property type="molecule type" value="Genomic_DNA"/>
</dbReference>
<dbReference type="GO" id="GO:0015846">
    <property type="term" value="P:polyamine transport"/>
    <property type="evidence" value="ECO:0007669"/>
    <property type="project" value="InterPro"/>
</dbReference>
<evidence type="ECO:0000256" key="1">
    <source>
        <dbReference type="ARBA" id="ARBA00004418"/>
    </source>
</evidence>
<dbReference type="GO" id="GO:0019808">
    <property type="term" value="F:polyamine binding"/>
    <property type="evidence" value="ECO:0007669"/>
    <property type="project" value="InterPro"/>
</dbReference>
<dbReference type="Proteomes" id="UP000436016">
    <property type="component" value="Unassembled WGS sequence"/>
</dbReference>
<keyword evidence="3" id="KW-0732">Signal</keyword>
<keyword evidence="2" id="KW-0813">Transport</keyword>
<evidence type="ECO:0000256" key="3">
    <source>
        <dbReference type="ARBA" id="ARBA00022729"/>
    </source>
</evidence>
<dbReference type="AlphaFoldDB" id="A0A6B0TRI6"/>
<evidence type="ECO:0000256" key="2">
    <source>
        <dbReference type="ARBA" id="ARBA00022448"/>
    </source>
</evidence>
<reference evidence="5 6" key="1">
    <citation type="submission" date="2019-12" db="EMBL/GenBank/DDBJ databases">
        <title>Strain KN286 was isolated from seawater, which was collected from Caroline Seamount in the tropical western Pacific.</title>
        <authorList>
            <person name="Wang Q."/>
        </authorList>
    </citation>
    <scope>NUCLEOTIDE SEQUENCE [LARGE SCALE GENOMIC DNA]</scope>
    <source>
        <strain evidence="5 6">KN286</strain>
    </source>
</reference>
<name>A0A6B0TRI6_9RHOB</name>
<organism evidence="5 6">
    <name type="scientific">Oceanomicrobium pacificus</name>
    <dbReference type="NCBI Taxonomy" id="2692916"/>
    <lineage>
        <taxon>Bacteria</taxon>
        <taxon>Pseudomonadati</taxon>
        <taxon>Pseudomonadota</taxon>
        <taxon>Alphaproteobacteria</taxon>
        <taxon>Rhodobacterales</taxon>
        <taxon>Paracoccaceae</taxon>
        <taxon>Oceanomicrobium</taxon>
    </lineage>
</organism>
<dbReference type="Pfam" id="PF13416">
    <property type="entry name" value="SBP_bac_8"/>
    <property type="match status" value="1"/>
</dbReference>
<dbReference type="CDD" id="cd13590">
    <property type="entry name" value="PBP2_PotD_PotF_like"/>
    <property type="match status" value="1"/>
</dbReference>
<dbReference type="GO" id="GO:0042597">
    <property type="term" value="C:periplasmic space"/>
    <property type="evidence" value="ECO:0007669"/>
    <property type="project" value="UniProtKB-SubCell"/>
</dbReference>
<evidence type="ECO:0000256" key="4">
    <source>
        <dbReference type="ARBA" id="ARBA00022764"/>
    </source>
</evidence>
<dbReference type="InterPro" id="IPR001188">
    <property type="entry name" value="Sperm_putr-bd"/>
</dbReference>
<dbReference type="PRINTS" id="PR00909">
    <property type="entry name" value="SPERMDNBNDNG"/>
</dbReference>
<comment type="subcellular location">
    <subcellularLocation>
        <location evidence="1">Periplasm</location>
    </subcellularLocation>
</comment>
<evidence type="ECO:0000313" key="5">
    <source>
        <dbReference type="EMBL" id="MXU64415.1"/>
    </source>
</evidence>
<gene>
    <name evidence="5" type="ORF">GSH16_03065</name>
</gene>